<comment type="subcellular location">
    <subcellularLocation>
        <location evidence="3">Cytoplasm</location>
    </subcellularLocation>
</comment>
<feature type="transmembrane region" description="Helical" evidence="17">
    <location>
        <begin position="118"/>
        <end position="137"/>
    </location>
</feature>
<keyword evidence="17" id="KW-0812">Transmembrane</keyword>
<dbReference type="GO" id="GO:0016301">
    <property type="term" value="F:kinase activity"/>
    <property type="evidence" value="ECO:0007669"/>
    <property type="project" value="UniProtKB-KW"/>
</dbReference>
<feature type="transmembrane region" description="Helical" evidence="17">
    <location>
        <begin position="95"/>
        <end position="111"/>
    </location>
</feature>
<keyword evidence="20" id="KW-1185">Reference proteome</keyword>
<evidence type="ECO:0000256" key="3">
    <source>
        <dbReference type="ARBA" id="ARBA00004496"/>
    </source>
</evidence>
<keyword evidence="6" id="KW-0004">4Fe-4S</keyword>
<evidence type="ECO:0000256" key="14">
    <source>
        <dbReference type="ARBA" id="ARBA00024827"/>
    </source>
</evidence>
<dbReference type="Pfam" id="PF07730">
    <property type="entry name" value="HisKA_3"/>
    <property type="match status" value="1"/>
</dbReference>
<evidence type="ECO:0000256" key="17">
    <source>
        <dbReference type="SAM" id="Phobius"/>
    </source>
</evidence>
<evidence type="ECO:0000256" key="1">
    <source>
        <dbReference type="ARBA" id="ARBA00000085"/>
    </source>
</evidence>
<keyword evidence="9" id="KW-0479">Metal-binding</keyword>
<evidence type="ECO:0000256" key="9">
    <source>
        <dbReference type="ARBA" id="ARBA00022723"/>
    </source>
</evidence>
<evidence type="ECO:0000256" key="15">
    <source>
        <dbReference type="ARBA" id="ARBA00030800"/>
    </source>
</evidence>
<dbReference type="Gene3D" id="3.30.565.10">
    <property type="entry name" value="Histidine kinase-like ATPase, C-terminal domain"/>
    <property type="match status" value="1"/>
</dbReference>
<comment type="caution">
    <text evidence="19">The sequence shown here is derived from an EMBL/GenBank/DDBJ whole genome shotgun (WGS) entry which is preliminary data.</text>
</comment>
<dbReference type="Gene3D" id="1.20.5.1930">
    <property type="match status" value="1"/>
</dbReference>
<dbReference type="PRINTS" id="PR00344">
    <property type="entry name" value="BCTRLSENSOR"/>
</dbReference>
<dbReference type="Pfam" id="PF02518">
    <property type="entry name" value="HATPase_c"/>
    <property type="match status" value="1"/>
</dbReference>
<feature type="transmembrane region" description="Helical" evidence="17">
    <location>
        <begin position="16"/>
        <end position="35"/>
    </location>
</feature>
<evidence type="ECO:0000256" key="7">
    <source>
        <dbReference type="ARBA" id="ARBA00022490"/>
    </source>
</evidence>
<dbReference type="PROSITE" id="PS50109">
    <property type="entry name" value="HIS_KIN"/>
    <property type="match status" value="1"/>
</dbReference>
<gene>
    <name evidence="19" type="ORF">ACFQ3T_07190</name>
</gene>
<evidence type="ECO:0000256" key="2">
    <source>
        <dbReference type="ARBA" id="ARBA00001966"/>
    </source>
</evidence>
<evidence type="ECO:0000256" key="4">
    <source>
        <dbReference type="ARBA" id="ARBA00012438"/>
    </source>
</evidence>
<keyword evidence="12" id="KW-0902">Two-component regulatory system</keyword>
<dbReference type="CDD" id="cd16917">
    <property type="entry name" value="HATPase_UhpB-NarQ-NarX-like"/>
    <property type="match status" value="1"/>
</dbReference>
<dbReference type="InterPro" id="IPR050482">
    <property type="entry name" value="Sensor_HK_TwoCompSys"/>
</dbReference>
<evidence type="ECO:0000256" key="11">
    <source>
        <dbReference type="ARBA" id="ARBA00023004"/>
    </source>
</evidence>
<dbReference type="EMBL" id="JBHTLK010000022">
    <property type="protein sequence ID" value="MFD1146903.1"/>
    <property type="molecule type" value="Genomic_DNA"/>
</dbReference>
<dbReference type="SUPFAM" id="SSF55874">
    <property type="entry name" value="ATPase domain of HSP90 chaperone/DNA topoisomerase II/histidine kinase"/>
    <property type="match status" value="1"/>
</dbReference>
<proteinExistence type="predicted"/>
<comment type="catalytic activity">
    <reaction evidence="1">
        <text>ATP + protein L-histidine = ADP + protein N-phospho-L-histidine.</text>
        <dbReference type="EC" id="2.7.13.3"/>
    </reaction>
</comment>
<evidence type="ECO:0000256" key="8">
    <source>
        <dbReference type="ARBA" id="ARBA00022679"/>
    </source>
</evidence>
<accession>A0ABW3QQ38</accession>
<evidence type="ECO:0000259" key="18">
    <source>
        <dbReference type="PROSITE" id="PS50109"/>
    </source>
</evidence>
<evidence type="ECO:0000256" key="5">
    <source>
        <dbReference type="ARBA" id="ARBA00017322"/>
    </source>
</evidence>
<evidence type="ECO:0000256" key="12">
    <source>
        <dbReference type="ARBA" id="ARBA00023012"/>
    </source>
</evidence>
<dbReference type="InterPro" id="IPR005467">
    <property type="entry name" value="His_kinase_dom"/>
</dbReference>
<keyword evidence="8" id="KW-0808">Transferase</keyword>
<feature type="transmembrane region" description="Helical" evidence="17">
    <location>
        <begin position="41"/>
        <end position="61"/>
    </location>
</feature>
<dbReference type="PANTHER" id="PTHR24421:SF62">
    <property type="entry name" value="SENSORY TRANSDUCTION HISTIDINE KINASE"/>
    <property type="match status" value="1"/>
</dbReference>
<evidence type="ECO:0000313" key="20">
    <source>
        <dbReference type="Proteomes" id="UP001597168"/>
    </source>
</evidence>
<keyword evidence="11" id="KW-0408">Iron</keyword>
<name>A0ABW3QQ38_9PSEU</name>
<organism evidence="19 20">
    <name type="scientific">Saccharothrix hoggarensis</name>
    <dbReference type="NCBI Taxonomy" id="913853"/>
    <lineage>
        <taxon>Bacteria</taxon>
        <taxon>Bacillati</taxon>
        <taxon>Actinomycetota</taxon>
        <taxon>Actinomycetes</taxon>
        <taxon>Pseudonocardiales</taxon>
        <taxon>Pseudonocardiaceae</taxon>
        <taxon>Saccharothrix</taxon>
    </lineage>
</organism>
<feature type="transmembrane region" description="Helical" evidence="17">
    <location>
        <begin position="143"/>
        <end position="166"/>
    </location>
</feature>
<comment type="function">
    <text evidence="14">Member of the two-component regulatory system NreB/NreC involved in the control of dissimilatory nitrate/nitrite reduction in response to oxygen. NreB functions as a direct oxygen sensor histidine kinase which is autophosphorylated, in the absence of oxygen, probably at the conserved histidine residue, and transfers its phosphate group probably to a conserved aspartate residue of NreC. NreB/NreC activates the expression of the nitrate (narGHJI) and nitrite (nir) reductase operons, as well as the putative nitrate transporter gene narT.</text>
</comment>
<keyword evidence="13" id="KW-0411">Iron-sulfur</keyword>
<comment type="cofactor">
    <cofactor evidence="2">
        <name>[4Fe-4S] cluster</name>
        <dbReference type="ChEBI" id="CHEBI:49883"/>
    </cofactor>
</comment>
<evidence type="ECO:0000256" key="6">
    <source>
        <dbReference type="ARBA" id="ARBA00022485"/>
    </source>
</evidence>
<reference evidence="20" key="1">
    <citation type="journal article" date="2019" name="Int. J. Syst. Evol. Microbiol.">
        <title>The Global Catalogue of Microorganisms (GCM) 10K type strain sequencing project: providing services to taxonomists for standard genome sequencing and annotation.</title>
        <authorList>
            <consortium name="The Broad Institute Genomics Platform"/>
            <consortium name="The Broad Institute Genome Sequencing Center for Infectious Disease"/>
            <person name="Wu L."/>
            <person name="Ma J."/>
        </authorList>
    </citation>
    <scope>NUCLEOTIDE SEQUENCE [LARGE SCALE GENOMIC DNA]</scope>
    <source>
        <strain evidence="20">CCUG 60214</strain>
    </source>
</reference>
<sequence>MGVTDALDRWERRLNAVGHAIPYFVLLLSTALYVAIGPAAWPATVVNAGIAAATCLWMLWWHTLHPGWRSRPGLMAVFFVGVLVAYAVLGLRDPWFGFFSFAGYIYAIEVLPGRWKFAGVVATAVLAATSMHGGLPAARPGPIAVYLAVVAVIVVIACTFTMLGHVTAEQSRRRKELVAEMAAMMEENVGLHAQLLIQAREAGVLDERQRLAREIHDTLAQGFTGIITQLQVDENPPRHVETALRLARENLAEARRSVHALSPPALENANLPDALEEVATGWTDQTGVAASVFTTGAARALHPEVEVTLLRAAQEALSNVAKHAGASRVGLTLSYMEDVVTLDVRDDGAGFDPGTRTAGFGLVGMRQRVARLAGELVVESEPGGGTAVSASVPAIPAEAAP</sequence>
<dbReference type="Proteomes" id="UP001597168">
    <property type="component" value="Unassembled WGS sequence"/>
</dbReference>
<dbReference type="InterPro" id="IPR017205">
    <property type="entry name" value="Sig_transdc_His_kinase_ChrS"/>
</dbReference>
<evidence type="ECO:0000256" key="16">
    <source>
        <dbReference type="SAM" id="MobiDB-lite"/>
    </source>
</evidence>
<keyword evidence="17" id="KW-1133">Transmembrane helix</keyword>
<evidence type="ECO:0000256" key="10">
    <source>
        <dbReference type="ARBA" id="ARBA00022777"/>
    </source>
</evidence>
<feature type="transmembrane region" description="Helical" evidence="17">
    <location>
        <begin position="73"/>
        <end position="89"/>
    </location>
</feature>
<dbReference type="PANTHER" id="PTHR24421">
    <property type="entry name" value="NITRATE/NITRITE SENSOR PROTEIN NARX-RELATED"/>
    <property type="match status" value="1"/>
</dbReference>
<feature type="region of interest" description="Disordered" evidence="16">
    <location>
        <begin position="382"/>
        <end position="401"/>
    </location>
</feature>
<dbReference type="InterPro" id="IPR003594">
    <property type="entry name" value="HATPase_dom"/>
</dbReference>
<dbReference type="RefSeq" id="WP_380721457.1">
    <property type="nucleotide sequence ID" value="NZ_JBHTLK010000022.1"/>
</dbReference>
<dbReference type="InterPro" id="IPR004358">
    <property type="entry name" value="Sig_transdc_His_kin-like_C"/>
</dbReference>
<protein>
    <recommendedName>
        <fullName evidence="5">Oxygen sensor histidine kinase NreB</fullName>
        <ecNumber evidence="4">2.7.13.3</ecNumber>
    </recommendedName>
    <alternativeName>
        <fullName evidence="15">Nitrogen regulation protein B</fullName>
    </alternativeName>
</protein>
<keyword evidence="7" id="KW-0963">Cytoplasm</keyword>
<dbReference type="PIRSF" id="PIRSF037434">
    <property type="entry name" value="STHK_ChrS"/>
    <property type="match status" value="1"/>
</dbReference>
<feature type="domain" description="Histidine kinase" evidence="18">
    <location>
        <begin position="309"/>
        <end position="396"/>
    </location>
</feature>
<evidence type="ECO:0000256" key="13">
    <source>
        <dbReference type="ARBA" id="ARBA00023014"/>
    </source>
</evidence>
<keyword evidence="10 19" id="KW-0418">Kinase</keyword>
<keyword evidence="17" id="KW-0472">Membrane</keyword>
<evidence type="ECO:0000313" key="19">
    <source>
        <dbReference type="EMBL" id="MFD1146903.1"/>
    </source>
</evidence>
<dbReference type="InterPro" id="IPR036890">
    <property type="entry name" value="HATPase_C_sf"/>
</dbReference>
<dbReference type="SMART" id="SM00387">
    <property type="entry name" value="HATPase_c"/>
    <property type="match status" value="1"/>
</dbReference>
<dbReference type="EC" id="2.7.13.3" evidence="4"/>
<dbReference type="InterPro" id="IPR011712">
    <property type="entry name" value="Sig_transdc_His_kin_sub3_dim/P"/>
</dbReference>